<dbReference type="InterPro" id="IPR041466">
    <property type="entry name" value="Dynein_AAA5_ext"/>
</dbReference>
<dbReference type="InterPro" id="IPR024743">
    <property type="entry name" value="Dynein_HC_stalk"/>
</dbReference>
<gene>
    <name evidence="17" type="ORF">KOW79_000327</name>
</gene>
<protein>
    <recommendedName>
        <fullName evidence="16">AAA+ ATPase domain-containing protein</fullName>
    </recommendedName>
</protein>
<feature type="coiled-coil region" evidence="14">
    <location>
        <begin position="3757"/>
        <end position="3784"/>
    </location>
</feature>
<dbReference type="FunFam" id="3.40.50.300:FF:000320">
    <property type="entry name" value="Dynein, axonemal, heavy chain 5"/>
    <property type="match status" value="1"/>
</dbReference>
<evidence type="ECO:0000256" key="5">
    <source>
        <dbReference type="ARBA" id="ARBA00022737"/>
    </source>
</evidence>
<evidence type="ECO:0000256" key="8">
    <source>
        <dbReference type="ARBA" id="ARBA00023017"/>
    </source>
</evidence>
<dbReference type="Gene3D" id="3.10.490.20">
    <property type="match status" value="1"/>
</dbReference>
<dbReference type="FunFam" id="3.40.50.300:FF:000543">
    <property type="entry name" value="Dynein axonemal heavy chain 5"/>
    <property type="match status" value="1"/>
</dbReference>
<evidence type="ECO:0000256" key="6">
    <source>
        <dbReference type="ARBA" id="ARBA00022741"/>
    </source>
</evidence>
<keyword evidence="13" id="KW-0966">Cell projection</keyword>
<keyword evidence="12" id="KW-0206">Cytoskeleton</keyword>
<dbReference type="FunFam" id="3.40.50.300:FF:001221">
    <property type="entry name" value="Axonemal dynein heavy chain 8"/>
    <property type="match status" value="1"/>
</dbReference>
<dbReference type="FunFam" id="3.40.50.300:FF:000049">
    <property type="entry name" value="Dynein, axonemal, heavy chain 5"/>
    <property type="match status" value="1"/>
</dbReference>
<keyword evidence="11" id="KW-0505">Motor protein</keyword>
<dbReference type="GO" id="GO:0051959">
    <property type="term" value="F:dynein light intermediate chain binding"/>
    <property type="evidence" value="ECO:0007669"/>
    <property type="project" value="InterPro"/>
</dbReference>
<dbReference type="Gene3D" id="1.20.1270.280">
    <property type="match status" value="1"/>
</dbReference>
<dbReference type="Gene3D" id="1.10.287.2620">
    <property type="match status" value="1"/>
</dbReference>
<dbReference type="Pfam" id="PF12777">
    <property type="entry name" value="MT"/>
    <property type="match status" value="1"/>
</dbReference>
<dbReference type="InterPro" id="IPR042222">
    <property type="entry name" value="Dynein_2_N"/>
</dbReference>
<dbReference type="SUPFAM" id="SSF52540">
    <property type="entry name" value="P-loop containing nucleoside triphosphate hydrolases"/>
    <property type="match status" value="4"/>
</dbReference>
<dbReference type="InterPro" id="IPR042228">
    <property type="entry name" value="Dynein_linker_3"/>
</dbReference>
<evidence type="ECO:0000256" key="7">
    <source>
        <dbReference type="ARBA" id="ARBA00022840"/>
    </source>
</evidence>
<dbReference type="InterPro" id="IPR035706">
    <property type="entry name" value="AAA_9"/>
</dbReference>
<dbReference type="Gene3D" id="1.10.8.710">
    <property type="match status" value="1"/>
</dbReference>
<dbReference type="InterPro" id="IPR041589">
    <property type="entry name" value="DNAH3_AAA_lid_1"/>
</dbReference>
<comment type="subcellular location">
    <subcellularLocation>
        <location evidence="1">Cytoplasm</location>
        <location evidence="1">Cytoskeleton</location>
        <location evidence="1">Cilium axoneme</location>
    </subcellularLocation>
</comment>
<dbReference type="Pfam" id="PF08393">
    <property type="entry name" value="DHC_N2"/>
    <property type="match status" value="1"/>
</dbReference>
<evidence type="ECO:0000313" key="17">
    <source>
        <dbReference type="EMBL" id="KAG7335634.1"/>
    </source>
</evidence>
<feature type="region of interest" description="Disordered" evidence="15">
    <location>
        <begin position="1"/>
        <end position="27"/>
    </location>
</feature>
<comment type="caution">
    <text evidence="17">The sequence shown here is derived from an EMBL/GenBank/DDBJ whole genome shotgun (WGS) entry which is preliminary data.</text>
</comment>
<evidence type="ECO:0000256" key="1">
    <source>
        <dbReference type="ARBA" id="ARBA00004430"/>
    </source>
</evidence>
<dbReference type="EMBL" id="JAHKSW010000001">
    <property type="protein sequence ID" value="KAG7335634.1"/>
    <property type="molecule type" value="Genomic_DNA"/>
</dbReference>
<evidence type="ECO:0000256" key="12">
    <source>
        <dbReference type="ARBA" id="ARBA00023212"/>
    </source>
</evidence>
<dbReference type="InterPro" id="IPR027417">
    <property type="entry name" value="P-loop_NTPase"/>
</dbReference>
<feature type="domain" description="AAA+ ATPase" evidence="16">
    <location>
        <begin position="2603"/>
        <end position="2794"/>
    </location>
</feature>
<dbReference type="Pfam" id="PF17852">
    <property type="entry name" value="Dynein_AAA_lid"/>
    <property type="match status" value="1"/>
</dbReference>
<dbReference type="Pfam" id="PF12774">
    <property type="entry name" value="AAA_6"/>
    <property type="match status" value="1"/>
</dbReference>
<dbReference type="InterPro" id="IPR026983">
    <property type="entry name" value="DHC"/>
</dbReference>
<dbReference type="InterPro" id="IPR041658">
    <property type="entry name" value="AAA_lid_11"/>
</dbReference>
<keyword evidence="6" id="KW-0547">Nucleotide-binding</keyword>
<feature type="domain" description="AAA+ ATPase" evidence="16">
    <location>
        <begin position="1987"/>
        <end position="2123"/>
    </location>
</feature>
<dbReference type="OrthoDB" id="424310at2759"/>
<feature type="domain" description="AAA+ ATPase" evidence="16">
    <location>
        <begin position="2266"/>
        <end position="2395"/>
    </location>
</feature>
<dbReference type="InterPro" id="IPR043160">
    <property type="entry name" value="Dynein_C_barrel"/>
</dbReference>
<dbReference type="FunFam" id="3.20.180.20:FF:000001">
    <property type="entry name" value="Dynein axonemal heavy chain 5"/>
    <property type="match status" value="1"/>
</dbReference>
<dbReference type="InterPro" id="IPR024317">
    <property type="entry name" value="Dynein_heavy_chain_D4_dom"/>
</dbReference>
<keyword evidence="8" id="KW-0243">Dynein</keyword>
<sequence>MASAVRSLRSNPRGRATQPVTTGESIRDLQQKLKEEREAKRARLDGRHDYILSIVASCVGLEKAEVEDGILEGAQIDRMEQFFAVDGLPHLMFYYQDTETTESAVASRNKKAKVFVTEGSDVALTGVCVFFTRASTSKAITAENIHREVNFNMLDTTGVGLLKSVEQLLSEIFIPTLKKMNHGWGELSSPQAHTVKQDFISSLESFVSVLAGAQESLEEKVNLKECDTFDLKTLKGPSDYTAVANSTEAMEKIEACMKIWIKQIEQVLAESDQLRKEADDLGPRAELDHWKKRMSRFNYLLDQLKSPNVKAVLGVLMIAKSKLIKAWKELDIRITDSANEAKDNVKYLYTLERFCDPLYNSDPVSMVEAIPGLINAIRMIHSISRYYNTSEKITSLFVKVTNQMITACKAYITNNGSATIWNQPQDVVAEKLRAAIRLNQEYQEYFHKTKQKLEQSTSERQFDFSEMYIFGKFDTFQRRLNKILSMFSTINTYSALQDSKIEGLETMATRFQNIVFAMKNKQYNFLDQRRTDFDQDYEEFCRQTTELHNQLKTFMDNTFDKIQSTERALNVLKKFERLGIPDLGISDKYQRVLQNYGRDIEMVSRIYSKQKMDPPIARGLPPISGKILWVRQLYRRIQEPMELFQQHPGVLDTTEAKRIIRNYNRVAKVLLEFEMLYHQGWMAQIEVAKVGLQASLLVRCAETRDLYVNFDPQILTQIRETDCMSRMGLEIPPFATILQQRKEALKMNYNKLQMVLSENSRVRAKIQPAFEQLLTPHVAKVDEAIQPGLTSLNWASLNIDKYLDHITVALEDLELLLDRANDLVQFRIDAVLQEMSGATLCALPEDEPVTCEEFAQTTKELCIKGAQLLHIKSSLVEEAANELINMLLEIEQKDEEDEKKVSDENRAESKEGPAYSDEEESKSDMAAFSRNTATLSTGPSSPQMRKKRKRHMMEVMEEEAQELLSHFSHRNLDALLRLTRNTLEALRKRIHASSLMHFLAEADSTSRQKSGGQQPIFRAGVCLSIPNIVMMPALEEIQQALNKAVEYVVSVSKGVGQWSKERISKKKMSERRMAALQQDSKESDSEDGEMAHHSLADGSASDVSACNNQAIPFQTKNYYKSVSENKEIIKLVTVLSTSINSCKKEVMNAFERFSRYHHIWRKDRESTIQLFVQGNPLLAEFESQILYYRDLELEINAEPEIITVGALALYTADLKLALTAETKCWIVDFGRHCNRKYRTEMEQILTFVDEASKKMNRQIKDLDDIRIAMAALKEIREHQISVDFQVGPIEESYAMLNKYELSVAKEETEKVDTLRYAWEKLLSRSAEVQNELVALQPNFREELISNVQTFVVDCEHFYSDYDKDGPMVEGLAPREASDRLIMFQNRFDNLYRKYITFTGGEELFGLPITQHPQLLEIKKQLALLQKLYGLYNNVIETINSYYDILWADVYIERINTELLDFQARCRKLPRALKEWQAFLDLKKSIDEFSECCPLLELMANRAMMTRHWKRITELTGHTFEVESDTFKLRNIMEAPLLKYKEEIEDICISAVKERDIEQKLKQVIAEWDNKTFTFAQFKSRGELLLRGDSTSEIISSMEDSLMVLGSLMSNRYNTPFKAQIQKWVQNLSNTTDIIENWMTVQNLWIYLEAVFVGGDIAKQLPKEAKRFSNIDKSWVKIMTRAHEMPNVVQSCVGDETMGQLLPHLLEQLEICQKSLTGYLEKKRLLFPRFFFVSDPALLEILGQASDSHTIQAHLLNVFDNIKSVRFHDKIYDRILAISSREGETVELDRPITAEGNVEVWLNALLMESQRSLHLIIRQAALAILDPAFHLIDFVDSFPAQVGLLGIQMIWTRDSEEALTNARYDRKIMAKTNQSFLDLLNTLIDMTTKDLSTMERTKYETLITIHVHQRDIFDDLCRLHIKSPTDFEWLKQCRFYFSEDSDKMLISITDVGFVYQNEFLGCTDRLVITPLTDRCYITLAQALGMSMGGAPAGPAGTGKTETTKDMGRCLGKYVVVFNCSDQMDFRGLGRIYKGLAQSGSWGCFDEFNRIELPVLSVAAQQISIILTCKKERRKNFIFTDGDLVEMNPEFGLFLTMNPGYAGRQELPENLKINFRSVAMMVPDRQIIIRVKLASCGFIDNIELARKFFTLYKLCEEQLSKQVHYDFGLRNILSVLRTLGAAKRANPNDTESTIVMRVLRDMNLSKLIDEDEPLFLSLIEDLFPGIQLDKAGYPQLEAAIDKQVTEAGLINHPPWRLKVIQLFETQLVRHGMMALGPSGAGKTTCIQTLMKAMTDCGQPHREMRMNPKAITAAQMFGRLDVATNDWTDGIFSTLWRKTLKAKKGEHIWIVLDGPVDAIWIENLNSVLDDNRTLTLANGDRIPMAPNCKIVFEPHNIDNASPATVSRNGMVFMSSSVLGWSPILEGWLRKRSPQEAEVLRELFSGSFPELYRFSVQSLDYKMDMLEAFIIMQCINVLQGLLQVLKHRQIHAKEQGGEVTREHMERLYVFALMWSVGALLELDDRRKMESWLRRHDSIRLDLPDVSSRGEDTMFDYHVTSDGQWVHWNSSVEEYIYPPDSTPDYGSILVPNVDNVRTDFLIQTISKQGKAVLLIGEQGTAKTVIIKGFLSKYDPESHITKNLNFSSATTPLMFQRSVESYLDKRMGTTYGPPAGKKMSIFIDDINMPVINEWGDQVTNEIVRQMMEQRGFYNLEKPGEFTNVVDIQFLAAMIHPGGGRNDIPQRLKRQFSIFNCTLPSNASIDKIFGVIGTGHFCSPRGFSEAVRTTVDQLVPLTRRLWQTTKLKMLPTPANFHYIFNLRDLSRIWQGMLNVTADVVHSPNVLLHLWKHECKRVIADRFTSPDDVAWFDRTLADLTQQELGVEARASVEVGEDAYFVDFLRDAPEATGEEPEETSFDMPKVYEPIVSFSGLSERLNMFLELYNESIRGAGMDLVFFTDAMVHLVKVSRIIRTPRGNALLVGVGGSGKQSLTRLASFIAGYKTFQITLTRSYNTSNLMEDLKALYRTAGQQGRGVTFIFTDNEIKDEAFLEYMNNVLSSGEVSNLFARDEMDEILSDLVPVMKREFPRRPPTNESLRDFFMSRVRQNLHVVLCFSPVGEKFRNRALKFPALISGCTMDWFSRWPKDALVAVSEHFLSTYDIDCSPEVKQEVVQCMGSFQDGVAEKCVEYFQRYRRSTHVTPKSYLSFIQGYKGIYKEKHSEVQTLANRMNTGLQKLKEASESVAALSKELEVKEKELQIANQKADMVLKEVTVKAQAAEKVKVEVQKVKDKAQAIVDSISADKAVAEEKLEAARPALEEAEAALQTIKPSDIATVRTLGRPPHLIMRIMDCVLLLFQRRLNSVKLDTERNCLTPSWQESLKLMTAGNFLGSLQQFPKDTINEEVVELLLPYFDMSDYNIETAKRVCGNVAGLCSWTKAMASFFSINKEVLPLKANLAVQESRLAIANVDLQKAQAELDEKQAELDVVQAEYEKALMEKQKFLEDAERCRHKMQTASSLISGLAGEKARWTEQSKEFAAQTKRLVGDVLLATAFLSYSGPFNQEFRNLLLGDWQKEMRTRHIPFGTNLNLTEMLIDAPTISEWNLQGLPNDDLSIQNGIIVTKAARFPLLIDPQTQGKTWIKNKEAKNELQITSLNHKYFRNHLEDSLSLGRPLLIEDVGEELDPALDNVLEKNFIKTGTTYKVKVGDKEVDVMKGFRLYVTTKLPNPAYTPEISARTAIIDFTVTMRGLEEQLLGRVILTEKQELEKERTDLLEDVMANKRKMKELEDNLLFRLTSTKGSLVDDESLISVLANTKCTAEEVTVKLQIAAETEVQINAAREEYRPVATRGSILYFLITEMSMVNVMYQTSLRQFLGLFDLSLARSTKSPITSKRIGNIIEYMTYDVHKYAARGLYEEHKFLFTLLLALKIDMQSNRVKHEEFLTLIKGGASLDLKACPPKAAKWILDMTWLNLVELSKLWPFSDILDQISRHEKQWKIWFDKEAPEEEPIPNAYDKSLDCFRRLLFIRSWCPDRTIAQARKYITDSLGEKYAESVILDLEKTWEESDPRTPLICFLSMGSDPTDYIIALGKRLKIETRYVSMGQGQEVHARKLLQQSMANGGWALLQNCHLGLDFMDELMDTLTETDCIHEGFRLWMTTEEHRHFPITLLQMAIKFTNEPPQGLKAGLKRTYGGISQDLLDVSNMLQWRPMLYGVAFLHSTVQERRKYGPLGWNIPYEFNQADFNATVQFVQNHLDDMDIKKGVSWNTVRYMIGEIQYGGRVTDDYDKRLLNTFAKVWFSENMLSPDFQFYKGYNIPKCTNVDQYLQYIQGLPAYDTPEVFGLHPNADITYQSKLAKDVLDTILSIQPKDSSGGGGETREAVVARLANDMLEKLPPDYVPFKVRERLIKMGALQPMNIFLRQEIERMQRVLVLVRNTLTELKLAIDGTIVMSETLRDALDCMYDARVPARWEKASWASSTLGFWFTELLERNRQFQAWIFEGRPNCFWMTGFFNPQGFLTAMRQEITRANKGWALDRMVLCNEVTKWMKDDITVPPQEGVYVYGLYLDGASWDRRNCRLIDSKPKVLFEMMPVIRMFAENNGVKDPRFYSCPIYKKPVRTDLNYIAAVDLKTTQPPEYWTLRGVALLCDVK</sequence>
<feature type="region of interest" description="Disordered" evidence="15">
    <location>
        <begin position="1066"/>
        <end position="1101"/>
    </location>
</feature>
<dbReference type="Pfam" id="PF08385">
    <property type="entry name" value="DHC_N1"/>
    <property type="match status" value="1"/>
</dbReference>
<feature type="compositionally biased region" description="Polar residues" evidence="15">
    <location>
        <begin position="929"/>
        <end position="943"/>
    </location>
</feature>
<organism evidence="17 18">
    <name type="scientific">Hemibagrus wyckioides</name>
    <dbReference type="NCBI Taxonomy" id="337641"/>
    <lineage>
        <taxon>Eukaryota</taxon>
        <taxon>Metazoa</taxon>
        <taxon>Chordata</taxon>
        <taxon>Craniata</taxon>
        <taxon>Vertebrata</taxon>
        <taxon>Euteleostomi</taxon>
        <taxon>Actinopterygii</taxon>
        <taxon>Neopterygii</taxon>
        <taxon>Teleostei</taxon>
        <taxon>Ostariophysi</taxon>
        <taxon>Siluriformes</taxon>
        <taxon>Bagridae</taxon>
        <taxon>Hemibagrus</taxon>
    </lineage>
</organism>
<keyword evidence="18" id="KW-1185">Reference proteome</keyword>
<dbReference type="FunFam" id="1.10.8.720:FF:000004">
    <property type="entry name" value="Dynein heavy chain 5, axonemal"/>
    <property type="match status" value="1"/>
</dbReference>
<dbReference type="SMART" id="SM00382">
    <property type="entry name" value="AAA"/>
    <property type="match status" value="3"/>
</dbReference>
<dbReference type="Pfam" id="PF12781">
    <property type="entry name" value="AAA_9"/>
    <property type="match status" value="1"/>
</dbReference>
<dbReference type="Pfam" id="PF12775">
    <property type="entry name" value="AAA_7"/>
    <property type="match status" value="1"/>
</dbReference>
<keyword evidence="3" id="KW-0963">Cytoplasm</keyword>
<dbReference type="InterPro" id="IPR013594">
    <property type="entry name" value="Dynein_heavy_tail"/>
</dbReference>
<dbReference type="Gene3D" id="1.20.920.20">
    <property type="match status" value="1"/>
</dbReference>
<evidence type="ECO:0000256" key="15">
    <source>
        <dbReference type="SAM" id="MobiDB-lite"/>
    </source>
</evidence>
<dbReference type="Gene3D" id="1.20.58.1120">
    <property type="match status" value="1"/>
</dbReference>
<dbReference type="Pfam" id="PF18198">
    <property type="entry name" value="AAA_lid_11"/>
    <property type="match status" value="1"/>
</dbReference>
<dbReference type="InterPro" id="IPR056759">
    <property type="entry name" value="DYH2-5-8_CC"/>
</dbReference>
<feature type="coiled-coil region" evidence="14">
    <location>
        <begin position="3231"/>
        <end position="3265"/>
    </location>
</feature>
<keyword evidence="9 14" id="KW-0175">Coiled coil</keyword>
<dbReference type="FunFam" id="3.40.50.300:FF:002141">
    <property type="entry name" value="Dynein heavy chain"/>
    <property type="match status" value="1"/>
</dbReference>
<dbReference type="Pfam" id="PF12780">
    <property type="entry name" value="AAA_8"/>
    <property type="match status" value="1"/>
</dbReference>
<dbReference type="PANTHER" id="PTHR46532:SF13">
    <property type="entry name" value="CYTOPLASMIC DYNEIN 1 HEAVY CHAIN 1"/>
    <property type="match status" value="1"/>
</dbReference>
<dbReference type="FunFam" id="1.10.8.1220:FF:000001">
    <property type="entry name" value="Dynein axonemal heavy chain 5"/>
    <property type="match status" value="1"/>
</dbReference>
<evidence type="ECO:0000256" key="3">
    <source>
        <dbReference type="ARBA" id="ARBA00022490"/>
    </source>
</evidence>
<dbReference type="FunFam" id="1.20.920.20:FF:000004">
    <property type="entry name" value="Dynein axonemal heavy chain 5"/>
    <property type="match status" value="1"/>
</dbReference>
<evidence type="ECO:0000256" key="9">
    <source>
        <dbReference type="ARBA" id="ARBA00023054"/>
    </source>
</evidence>
<dbReference type="InterPro" id="IPR003593">
    <property type="entry name" value="AAA+_ATPase"/>
</dbReference>
<dbReference type="GO" id="GO:0005524">
    <property type="term" value="F:ATP binding"/>
    <property type="evidence" value="ECO:0007669"/>
    <property type="project" value="UniProtKB-KW"/>
</dbReference>
<dbReference type="GO" id="GO:0005874">
    <property type="term" value="C:microtubule"/>
    <property type="evidence" value="ECO:0007669"/>
    <property type="project" value="UniProtKB-KW"/>
</dbReference>
<dbReference type="GO" id="GO:0007018">
    <property type="term" value="P:microtubule-based movement"/>
    <property type="evidence" value="ECO:0007669"/>
    <property type="project" value="InterPro"/>
</dbReference>
<evidence type="ECO:0000256" key="11">
    <source>
        <dbReference type="ARBA" id="ARBA00023175"/>
    </source>
</evidence>
<dbReference type="InterPro" id="IPR035699">
    <property type="entry name" value="AAA_6"/>
</dbReference>
<dbReference type="FunFam" id="3.10.490.20:FF:000003">
    <property type="entry name" value="Dynein heavy chain 5, axonemal"/>
    <property type="match status" value="1"/>
</dbReference>
<dbReference type="FunFam" id="3.40.50.300:FF:000044">
    <property type="entry name" value="Dynein heavy chain 5, axonemal"/>
    <property type="match status" value="1"/>
</dbReference>
<dbReference type="Gene3D" id="6.10.140.1060">
    <property type="match status" value="1"/>
</dbReference>
<evidence type="ECO:0000259" key="16">
    <source>
        <dbReference type="SMART" id="SM00382"/>
    </source>
</evidence>
<dbReference type="InterPro" id="IPR043157">
    <property type="entry name" value="Dynein_AAA1S"/>
</dbReference>
<dbReference type="Gene3D" id="1.20.920.30">
    <property type="match status" value="1"/>
</dbReference>
<dbReference type="Pfam" id="PF17857">
    <property type="entry name" value="AAA_lid_1"/>
    <property type="match status" value="1"/>
</dbReference>
<evidence type="ECO:0000256" key="2">
    <source>
        <dbReference type="ARBA" id="ARBA00008887"/>
    </source>
</evidence>
<evidence type="ECO:0000313" key="18">
    <source>
        <dbReference type="Proteomes" id="UP000824219"/>
    </source>
</evidence>
<dbReference type="FunFam" id="1.20.920.30:FF:000004">
    <property type="entry name" value="Dynein axonemal heavy chain 5"/>
    <property type="match status" value="1"/>
</dbReference>
<dbReference type="InterPro" id="IPR041228">
    <property type="entry name" value="Dynein_C"/>
</dbReference>
<keyword evidence="7" id="KW-0067">ATP-binding</keyword>
<dbReference type="PANTHER" id="PTHR46532">
    <property type="entry name" value="MALE FERTILITY FACTOR KL5"/>
    <property type="match status" value="1"/>
</dbReference>
<dbReference type="Gene3D" id="1.10.8.720">
    <property type="entry name" value="Region D6 of dynein motor"/>
    <property type="match status" value="1"/>
</dbReference>
<comment type="similarity">
    <text evidence="2">Belongs to the dynein heavy chain family.</text>
</comment>
<evidence type="ECO:0000256" key="13">
    <source>
        <dbReference type="ARBA" id="ARBA00023273"/>
    </source>
</evidence>
<dbReference type="Gene3D" id="1.10.8.1220">
    <property type="match status" value="1"/>
</dbReference>
<dbReference type="Gene3D" id="3.20.180.20">
    <property type="entry name" value="Dynein heavy chain, N-terminal domain 2"/>
    <property type="match status" value="1"/>
</dbReference>
<name>A0A9D3P7W1_9TELE</name>
<feature type="compositionally biased region" description="Basic and acidic residues" evidence="15">
    <location>
        <begin position="1079"/>
        <end position="1095"/>
    </location>
</feature>
<reference evidence="17 18" key="1">
    <citation type="submission" date="2021-06" db="EMBL/GenBank/DDBJ databases">
        <title>Chromosome-level genome assembly of the red-tail catfish (Hemibagrus wyckioides).</title>
        <authorList>
            <person name="Shao F."/>
        </authorList>
    </citation>
    <scope>NUCLEOTIDE SEQUENCE [LARGE SCALE GENOMIC DNA]</scope>
    <source>
        <strain evidence="17">EC202008001</strain>
        <tissue evidence="17">Blood</tissue>
    </source>
</reference>
<keyword evidence="10" id="KW-0969">Cilium</keyword>
<keyword evidence="5" id="KW-0677">Repeat</keyword>
<dbReference type="InterPro" id="IPR042219">
    <property type="entry name" value="AAA_lid_11_sf"/>
</dbReference>
<dbReference type="Gene3D" id="3.40.50.300">
    <property type="entry name" value="P-loop containing nucleotide triphosphate hydrolases"/>
    <property type="match status" value="5"/>
</dbReference>
<dbReference type="FunFam" id="1.10.287.2620:FF:000003">
    <property type="entry name" value="Dynein, axonemal, heavy chain 5"/>
    <property type="match status" value="1"/>
</dbReference>
<dbReference type="Pfam" id="PF25007">
    <property type="entry name" value="DYH2-5-8_CC"/>
    <property type="match status" value="1"/>
</dbReference>
<dbReference type="FunFam" id="1.20.140.100:FF:000003">
    <property type="entry name" value="Dynein, axonemal, heavy chain 5"/>
    <property type="match status" value="1"/>
</dbReference>
<dbReference type="InterPro" id="IPR004273">
    <property type="entry name" value="Dynein_heavy_D6_P-loop"/>
</dbReference>
<dbReference type="Gene3D" id="1.10.472.130">
    <property type="match status" value="1"/>
</dbReference>
<dbReference type="FunFam" id="1.20.1270.280:FF:000002">
    <property type="entry name" value="Dynein heavy chain 5, axonemal"/>
    <property type="match status" value="1"/>
</dbReference>
<dbReference type="InterPro" id="IPR013602">
    <property type="entry name" value="Dynein_heavy_linker"/>
</dbReference>
<dbReference type="FunFam" id="1.20.58.1120:FF:000004">
    <property type="entry name" value="Dynein axonemal heavy chain 5"/>
    <property type="match status" value="1"/>
</dbReference>
<keyword evidence="4" id="KW-0493">Microtubule</keyword>
<dbReference type="GO" id="GO:0097729">
    <property type="term" value="C:9+2 motile cilium"/>
    <property type="evidence" value="ECO:0007669"/>
    <property type="project" value="UniProtKB-ARBA"/>
</dbReference>
<dbReference type="GO" id="GO:0005858">
    <property type="term" value="C:axonemal dynein complex"/>
    <property type="evidence" value="ECO:0007669"/>
    <property type="project" value="TreeGrafter"/>
</dbReference>
<dbReference type="FunFam" id="1.10.8.710:FF:000003">
    <property type="entry name" value="Dynein axonemal heavy chain 5"/>
    <property type="match status" value="1"/>
</dbReference>
<proteinExistence type="inferred from homology"/>
<dbReference type="GO" id="GO:0008569">
    <property type="term" value="F:minus-end-directed microtubule motor activity"/>
    <property type="evidence" value="ECO:0007669"/>
    <property type="project" value="InterPro"/>
</dbReference>
<feature type="compositionally biased region" description="Basic and acidic residues" evidence="15">
    <location>
        <begin position="898"/>
        <end position="911"/>
    </location>
</feature>
<evidence type="ECO:0000256" key="10">
    <source>
        <dbReference type="ARBA" id="ARBA00023069"/>
    </source>
</evidence>
<evidence type="ECO:0000256" key="14">
    <source>
        <dbReference type="SAM" id="Coils"/>
    </source>
</evidence>
<evidence type="ECO:0000256" key="4">
    <source>
        <dbReference type="ARBA" id="ARBA00022701"/>
    </source>
</evidence>
<feature type="region of interest" description="Disordered" evidence="15">
    <location>
        <begin position="894"/>
        <end position="951"/>
    </location>
</feature>
<dbReference type="Gene3D" id="1.20.140.100">
    <property type="entry name" value="Dynein heavy chain, N-terminal domain 2"/>
    <property type="match status" value="1"/>
</dbReference>
<feature type="coiled-coil region" evidence="14">
    <location>
        <begin position="3451"/>
        <end position="3492"/>
    </location>
</feature>
<dbReference type="Pfam" id="PF18199">
    <property type="entry name" value="Dynein_C"/>
    <property type="match status" value="1"/>
</dbReference>
<dbReference type="Proteomes" id="UP000824219">
    <property type="component" value="Linkage Group LG01"/>
</dbReference>
<dbReference type="GO" id="GO:0045505">
    <property type="term" value="F:dynein intermediate chain binding"/>
    <property type="evidence" value="ECO:0007669"/>
    <property type="project" value="InterPro"/>
</dbReference>
<dbReference type="FunFam" id="1.10.472.130:FF:000009">
    <property type="entry name" value="Dynein heavy chain 5, axonemal"/>
    <property type="match status" value="1"/>
</dbReference>
<dbReference type="Pfam" id="PF03028">
    <property type="entry name" value="Dynein_heavy"/>
    <property type="match status" value="1"/>
</dbReference>
<accession>A0A9D3P7W1</accession>